<organism evidence="2 3">
    <name type="scientific">Antribacter soli</name>
    <dbReference type="NCBI Taxonomy" id="2910976"/>
    <lineage>
        <taxon>Bacteria</taxon>
        <taxon>Bacillati</taxon>
        <taxon>Actinomycetota</taxon>
        <taxon>Actinomycetes</taxon>
        <taxon>Micrococcales</taxon>
        <taxon>Promicromonosporaceae</taxon>
        <taxon>Antribacter</taxon>
    </lineage>
</organism>
<gene>
    <name evidence="2" type="ORF">L1785_13520</name>
</gene>
<protein>
    <submittedName>
        <fullName evidence="2">Uncharacterized protein</fullName>
    </submittedName>
</protein>
<evidence type="ECO:0000313" key="3">
    <source>
        <dbReference type="Proteomes" id="UP001165405"/>
    </source>
</evidence>
<proteinExistence type="predicted"/>
<feature type="compositionally biased region" description="Basic and acidic residues" evidence="1">
    <location>
        <begin position="381"/>
        <end position="390"/>
    </location>
</feature>
<dbReference type="AlphaFoldDB" id="A0AA41QEK0"/>
<accession>A0AA41QEK0</accession>
<evidence type="ECO:0000256" key="1">
    <source>
        <dbReference type="SAM" id="MobiDB-lite"/>
    </source>
</evidence>
<feature type="region of interest" description="Disordered" evidence="1">
    <location>
        <begin position="374"/>
        <end position="394"/>
    </location>
</feature>
<dbReference type="EMBL" id="JAKGSG010000036">
    <property type="protein sequence ID" value="MCF4121998.1"/>
    <property type="molecule type" value="Genomic_DNA"/>
</dbReference>
<keyword evidence="3" id="KW-1185">Reference proteome</keyword>
<dbReference type="RefSeq" id="WP_236089796.1">
    <property type="nucleotide sequence ID" value="NZ_JAKGSG010000036.1"/>
</dbReference>
<sequence>MTDKFNWFVIPKDPQAITELLPGATDYDLLNEYTLQRLIYRRREYGINLDWAELDPGSPSPSFYVARGFAGAGPINYNEPVAIGIRDGGYLRYGSQEYGINLRWSGSPVYEWRLVSEDINLLGTPVRLGQPVGLRNDVVPDELFYDPRRYGINLKWLQDKGKFNSRPWYAPITTAIGGVISELRNLASEGLWRLIHSPDFLLTIIGIRFPKQVRVHFMILRDTSGKPVFLDQNSPAFGDDKDQLDKAIAAMRRCLNEVNVEAIIEEDKNLYRILPFPAPAYALDVKCKGGAWGEDLKLTGRYFRGNRGVSGISVFVVREVEGKSGCSLGPLADYVTVGADKGFENSTSGPPYADEQRPTTPVHEIGHACMLQHRRVTSSDQEERDRERKNLMKARTPRGVTLSRVQAAILRTSRHMRYRFGTGGTIVD</sequence>
<name>A0AA41QEK0_9MICO</name>
<evidence type="ECO:0000313" key="2">
    <source>
        <dbReference type="EMBL" id="MCF4121998.1"/>
    </source>
</evidence>
<comment type="caution">
    <text evidence="2">The sequence shown here is derived from an EMBL/GenBank/DDBJ whole genome shotgun (WGS) entry which is preliminary data.</text>
</comment>
<dbReference type="Proteomes" id="UP001165405">
    <property type="component" value="Unassembled WGS sequence"/>
</dbReference>
<reference evidence="2" key="1">
    <citation type="submission" date="2022-01" db="EMBL/GenBank/DDBJ databases">
        <title>Antribacter sp. nov., isolated from Guizhou of China.</title>
        <authorList>
            <person name="Chengliang C."/>
            <person name="Ya Z."/>
        </authorList>
    </citation>
    <scope>NUCLEOTIDE SEQUENCE</scope>
    <source>
        <strain evidence="2">KLBMP 9083</strain>
    </source>
</reference>